<feature type="compositionally biased region" description="Basic and acidic residues" evidence="1">
    <location>
        <begin position="85"/>
        <end position="95"/>
    </location>
</feature>
<sequence>MCQPFISGVTTEVTTGHPSSGQLSETWDRRSLVVLTPRKRIPDQSCLVVNCGQKIFRNLAFVGDNSGGRLFGSRVATVVLEEERLRKTGKGEDGRQKRKNAISESSVPQGNNSSGKCVNLREI</sequence>
<comment type="caution">
    <text evidence="2">The sequence shown here is derived from an EMBL/GenBank/DDBJ whole genome shotgun (WGS) entry which is preliminary data.</text>
</comment>
<protein>
    <submittedName>
        <fullName evidence="2">Uncharacterized protein</fullName>
    </submittedName>
</protein>
<dbReference type="AlphaFoldDB" id="A0A4Y2KZT4"/>
<feature type="compositionally biased region" description="Polar residues" evidence="1">
    <location>
        <begin position="8"/>
        <end position="23"/>
    </location>
</feature>
<name>A0A4Y2KZT4_ARAVE</name>
<keyword evidence="3" id="KW-1185">Reference proteome</keyword>
<dbReference type="Proteomes" id="UP000499080">
    <property type="component" value="Unassembled WGS sequence"/>
</dbReference>
<feature type="region of interest" description="Disordered" evidence="1">
    <location>
        <begin position="1"/>
        <end position="23"/>
    </location>
</feature>
<feature type="region of interest" description="Disordered" evidence="1">
    <location>
        <begin position="85"/>
        <end position="123"/>
    </location>
</feature>
<proteinExistence type="predicted"/>
<evidence type="ECO:0000256" key="1">
    <source>
        <dbReference type="SAM" id="MobiDB-lite"/>
    </source>
</evidence>
<gene>
    <name evidence="2" type="ORF">AVEN_61990_1</name>
</gene>
<evidence type="ECO:0000313" key="2">
    <source>
        <dbReference type="EMBL" id="GBN07891.1"/>
    </source>
</evidence>
<accession>A0A4Y2KZT4</accession>
<evidence type="ECO:0000313" key="3">
    <source>
        <dbReference type="Proteomes" id="UP000499080"/>
    </source>
</evidence>
<organism evidence="2 3">
    <name type="scientific">Araneus ventricosus</name>
    <name type="common">Orbweaver spider</name>
    <name type="synonym">Epeira ventricosa</name>
    <dbReference type="NCBI Taxonomy" id="182803"/>
    <lineage>
        <taxon>Eukaryota</taxon>
        <taxon>Metazoa</taxon>
        <taxon>Ecdysozoa</taxon>
        <taxon>Arthropoda</taxon>
        <taxon>Chelicerata</taxon>
        <taxon>Arachnida</taxon>
        <taxon>Araneae</taxon>
        <taxon>Araneomorphae</taxon>
        <taxon>Entelegynae</taxon>
        <taxon>Araneoidea</taxon>
        <taxon>Araneidae</taxon>
        <taxon>Araneus</taxon>
    </lineage>
</organism>
<feature type="compositionally biased region" description="Polar residues" evidence="1">
    <location>
        <begin position="102"/>
        <end position="116"/>
    </location>
</feature>
<reference evidence="2 3" key="1">
    <citation type="journal article" date="2019" name="Sci. Rep.">
        <title>Orb-weaving spider Araneus ventricosus genome elucidates the spidroin gene catalogue.</title>
        <authorList>
            <person name="Kono N."/>
            <person name="Nakamura H."/>
            <person name="Ohtoshi R."/>
            <person name="Moran D.A.P."/>
            <person name="Shinohara A."/>
            <person name="Yoshida Y."/>
            <person name="Fujiwara M."/>
            <person name="Mori M."/>
            <person name="Tomita M."/>
            <person name="Arakawa K."/>
        </authorList>
    </citation>
    <scope>NUCLEOTIDE SEQUENCE [LARGE SCALE GENOMIC DNA]</scope>
</reference>
<dbReference type="EMBL" id="BGPR01005203">
    <property type="protein sequence ID" value="GBN07891.1"/>
    <property type="molecule type" value="Genomic_DNA"/>
</dbReference>